<dbReference type="GO" id="GO:0043754">
    <property type="term" value="F:dihydrolipoamide branched chain acyltransferase activity"/>
    <property type="evidence" value="ECO:0007669"/>
    <property type="project" value="UniProtKB-EC"/>
</dbReference>
<evidence type="ECO:0000256" key="3">
    <source>
        <dbReference type="ARBA" id="ARBA00022823"/>
    </source>
</evidence>
<sequence length="102" mass="10707">MTVSERVFLLPDLGEGLTEADILEWKVAVGDTVDVDQVIAEVETAKAAVEVPCPFAGTVLRLHGEVGQQIVVGEPLITVAPARRCARPARDAGRPPGSPALP</sequence>
<dbReference type="GO" id="GO:0031405">
    <property type="term" value="F:lipoic acid binding"/>
    <property type="evidence" value="ECO:0007669"/>
    <property type="project" value="TreeGrafter"/>
</dbReference>
<dbReference type="AlphaFoldDB" id="A0A449G602"/>
<dbReference type="GO" id="GO:0016407">
    <property type="term" value="F:acetyltransferase activity"/>
    <property type="evidence" value="ECO:0007669"/>
    <property type="project" value="TreeGrafter"/>
</dbReference>
<evidence type="ECO:0000259" key="5">
    <source>
        <dbReference type="PROSITE" id="PS50968"/>
    </source>
</evidence>
<dbReference type="SUPFAM" id="SSF51230">
    <property type="entry name" value="Single hybrid motif"/>
    <property type="match status" value="1"/>
</dbReference>
<keyword evidence="2 6" id="KW-0808">Transferase</keyword>
<evidence type="ECO:0000256" key="1">
    <source>
        <dbReference type="ARBA" id="ARBA00001938"/>
    </source>
</evidence>
<dbReference type="EMBL" id="CAACYE010000004">
    <property type="protein sequence ID" value="VFA81181.1"/>
    <property type="molecule type" value="Genomic_DNA"/>
</dbReference>
<dbReference type="PROSITE" id="PS50968">
    <property type="entry name" value="BIOTINYL_LIPOYL"/>
    <property type="match status" value="1"/>
</dbReference>
<dbReference type="GO" id="GO:0005737">
    <property type="term" value="C:cytoplasm"/>
    <property type="evidence" value="ECO:0007669"/>
    <property type="project" value="TreeGrafter"/>
</dbReference>
<protein>
    <submittedName>
        <fullName evidence="6">Lipoamide acyltransferase component of branched-chain alpha-keto acid dehydrogenase complex</fullName>
        <ecNumber evidence="6">2.3.1.168</ecNumber>
    </submittedName>
</protein>
<evidence type="ECO:0000313" key="6">
    <source>
        <dbReference type="EMBL" id="VFA81181.1"/>
    </source>
</evidence>
<evidence type="ECO:0000256" key="4">
    <source>
        <dbReference type="ARBA" id="ARBA00023315"/>
    </source>
</evidence>
<accession>A0A449G602</accession>
<proteinExistence type="predicted"/>
<gene>
    <name evidence="6" type="primary">bkdB</name>
    <name evidence="6" type="ORF">NCTC1935_00124</name>
</gene>
<dbReference type="Gene3D" id="2.40.50.100">
    <property type="match status" value="1"/>
</dbReference>
<dbReference type="InterPro" id="IPR011053">
    <property type="entry name" value="Single_hybrid_motif"/>
</dbReference>
<organism evidence="6">
    <name type="scientific">Nocardia farcinica</name>
    <dbReference type="NCBI Taxonomy" id="37329"/>
    <lineage>
        <taxon>Bacteria</taxon>
        <taxon>Bacillati</taxon>
        <taxon>Actinomycetota</taxon>
        <taxon>Actinomycetes</taxon>
        <taxon>Mycobacteriales</taxon>
        <taxon>Nocardiaceae</taxon>
        <taxon>Nocardia</taxon>
    </lineage>
</organism>
<dbReference type="InterPro" id="IPR050743">
    <property type="entry name" value="2-oxoacid_DH_E2_comp"/>
</dbReference>
<dbReference type="InterPro" id="IPR003016">
    <property type="entry name" value="2-oxoA_DH_lipoyl-BS"/>
</dbReference>
<feature type="domain" description="Lipoyl-binding" evidence="5">
    <location>
        <begin position="5"/>
        <end position="80"/>
    </location>
</feature>
<comment type="cofactor">
    <cofactor evidence="1">
        <name>(R)-lipoate</name>
        <dbReference type="ChEBI" id="CHEBI:83088"/>
    </cofactor>
</comment>
<evidence type="ECO:0000256" key="2">
    <source>
        <dbReference type="ARBA" id="ARBA00022679"/>
    </source>
</evidence>
<dbReference type="EC" id="2.3.1.168" evidence="6"/>
<name>A0A449G602_NOCFR</name>
<dbReference type="PANTHER" id="PTHR43178:SF5">
    <property type="entry name" value="LIPOAMIDE ACYLTRANSFERASE COMPONENT OF BRANCHED-CHAIN ALPHA-KETO ACID DEHYDROGENASE COMPLEX, MITOCHONDRIAL"/>
    <property type="match status" value="1"/>
</dbReference>
<dbReference type="InterPro" id="IPR000089">
    <property type="entry name" value="Biotin_lipoyl"/>
</dbReference>
<keyword evidence="4 6" id="KW-0012">Acyltransferase</keyword>
<dbReference type="CDD" id="cd06849">
    <property type="entry name" value="lipoyl_domain"/>
    <property type="match status" value="1"/>
</dbReference>
<dbReference type="PROSITE" id="PS00189">
    <property type="entry name" value="LIPOYL"/>
    <property type="match status" value="1"/>
</dbReference>
<reference evidence="6" key="1">
    <citation type="submission" date="2019-02" db="EMBL/GenBank/DDBJ databases">
        <authorList>
            <consortium name="Pathogen Informatics"/>
        </authorList>
    </citation>
    <scope>NUCLEOTIDE SEQUENCE</scope>
    <source>
        <strain evidence="6">3012STDY6733949</strain>
    </source>
</reference>
<dbReference type="Pfam" id="PF00364">
    <property type="entry name" value="Biotin_lipoyl"/>
    <property type="match status" value="1"/>
</dbReference>
<keyword evidence="3" id="KW-0450">Lipoyl</keyword>
<dbReference type="PANTHER" id="PTHR43178">
    <property type="entry name" value="DIHYDROLIPOAMIDE ACETYLTRANSFERASE COMPONENT OF PYRUVATE DEHYDROGENASE COMPLEX"/>
    <property type="match status" value="1"/>
</dbReference>